<protein>
    <submittedName>
        <fullName evidence="2">Uncharacterized protein</fullName>
    </submittedName>
</protein>
<dbReference type="AlphaFoldDB" id="B2WP72"/>
<sequence length="70" mass="7885">MARALLRFSRSVEGHNHRLDKETALTLLVLARYRHLPGLNTKALHAQSYGTTRQSTGSPHLQRRELPAAL</sequence>
<feature type="region of interest" description="Disordered" evidence="1">
    <location>
        <begin position="48"/>
        <end position="70"/>
    </location>
</feature>
<organism evidence="2 3">
    <name type="scientific">Pyrenophora tritici-repentis (strain Pt-1C-BFP)</name>
    <name type="common">Wheat tan spot fungus</name>
    <name type="synonym">Drechslera tritici-repentis</name>
    <dbReference type="NCBI Taxonomy" id="426418"/>
    <lineage>
        <taxon>Eukaryota</taxon>
        <taxon>Fungi</taxon>
        <taxon>Dikarya</taxon>
        <taxon>Ascomycota</taxon>
        <taxon>Pezizomycotina</taxon>
        <taxon>Dothideomycetes</taxon>
        <taxon>Pleosporomycetidae</taxon>
        <taxon>Pleosporales</taxon>
        <taxon>Pleosporineae</taxon>
        <taxon>Pleosporaceae</taxon>
        <taxon>Pyrenophora</taxon>
    </lineage>
</organism>
<dbReference type="HOGENOM" id="CLU_2759039_0_0_1"/>
<dbReference type="InParanoid" id="B2WP72"/>
<proteinExistence type="predicted"/>
<accession>B2WP72</accession>
<reference evidence="3" key="1">
    <citation type="journal article" date="2013" name="G3 (Bethesda)">
        <title>Comparative genomics of a plant-pathogenic fungus, Pyrenophora tritici-repentis, reveals transduplication and the impact of repeat elements on pathogenicity and population divergence.</title>
        <authorList>
            <person name="Manning V.A."/>
            <person name="Pandelova I."/>
            <person name="Dhillon B."/>
            <person name="Wilhelm L.J."/>
            <person name="Goodwin S.B."/>
            <person name="Berlin A.M."/>
            <person name="Figueroa M."/>
            <person name="Freitag M."/>
            <person name="Hane J.K."/>
            <person name="Henrissat B."/>
            <person name="Holman W.H."/>
            <person name="Kodira C.D."/>
            <person name="Martin J."/>
            <person name="Oliver R.P."/>
            <person name="Robbertse B."/>
            <person name="Schackwitz W."/>
            <person name="Schwartz D.C."/>
            <person name="Spatafora J.W."/>
            <person name="Turgeon B.G."/>
            <person name="Yandava C."/>
            <person name="Young S."/>
            <person name="Zhou S."/>
            <person name="Zeng Q."/>
            <person name="Grigoriev I.V."/>
            <person name="Ma L.-J."/>
            <person name="Ciuffetti L.M."/>
        </authorList>
    </citation>
    <scope>NUCLEOTIDE SEQUENCE [LARGE SCALE GENOMIC DNA]</scope>
    <source>
        <strain evidence="3">Pt-1C-BFP</strain>
    </source>
</reference>
<evidence type="ECO:0000256" key="1">
    <source>
        <dbReference type="SAM" id="MobiDB-lite"/>
    </source>
</evidence>
<dbReference type="EMBL" id="DS231634">
    <property type="protein sequence ID" value="EDU45938.1"/>
    <property type="molecule type" value="Genomic_DNA"/>
</dbReference>
<feature type="compositionally biased region" description="Polar residues" evidence="1">
    <location>
        <begin position="48"/>
        <end position="59"/>
    </location>
</feature>
<evidence type="ECO:0000313" key="2">
    <source>
        <dbReference type="EMBL" id="EDU45938.1"/>
    </source>
</evidence>
<evidence type="ECO:0000313" key="3">
    <source>
        <dbReference type="Proteomes" id="UP000001471"/>
    </source>
</evidence>
<name>B2WP72_PYRTR</name>
<gene>
    <name evidence="2" type="ORF">PTRG_11782</name>
</gene>
<dbReference type="Proteomes" id="UP000001471">
    <property type="component" value="Unassembled WGS sequence"/>
</dbReference>